<dbReference type="PANTHER" id="PTHR30265">
    <property type="entry name" value="RHO-INTERACTING TRANSCRIPTION TERMINATION FACTOR NUSG"/>
    <property type="match status" value="1"/>
</dbReference>
<dbReference type="AlphaFoldDB" id="E4L975"/>
<dbReference type="GO" id="GO:0032784">
    <property type="term" value="P:regulation of DNA-templated transcription elongation"/>
    <property type="evidence" value="ECO:0007669"/>
    <property type="project" value="InterPro"/>
</dbReference>
<dbReference type="OrthoDB" id="9809075at2"/>
<comment type="similarity">
    <text evidence="5 7">Belongs to the NusG family.</text>
</comment>
<dbReference type="CDD" id="cd06091">
    <property type="entry name" value="KOW_NusG"/>
    <property type="match status" value="1"/>
</dbReference>
<dbReference type="SMART" id="SM00738">
    <property type="entry name" value="NGN"/>
    <property type="match status" value="1"/>
</dbReference>
<feature type="region of interest" description="Disordered" evidence="8">
    <location>
        <begin position="1"/>
        <end position="28"/>
    </location>
</feature>
<dbReference type="Pfam" id="PF00467">
    <property type="entry name" value="KOW"/>
    <property type="match status" value="1"/>
</dbReference>
<dbReference type="FunFam" id="3.30.70.940:FF:000002">
    <property type="entry name" value="Transcription termination/antitermination protein NusG"/>
    <property type="match status" value="1"/>
</dbReference>
<dbReference type="InterPro" id="IPR006645">
    <property type="entry name" value="NGN-like_dom"/>
</dbReference>
<dbReference type="Gene3D" id="3.30.70.940">
    <property type="entry name" value="NusG, N-terminal domain"/>
    <property type="match status" value="1"/>
</dbReference>
<gene>
    <name evidence="5 11" type="primary">nusG</name>
    <name evidence="11" type="ORF">HMPREF9220_0899</name>
</gene>
<comment type="function">
    <text evidence="5 7">Participates in transcription elongation, termination and antitermination.</text>
</comment>
<dbReference type="InterPro" id="IPR005824">
    <property type="entry name" value="KOW"/>
</dbReference>
<evidence type="ECO:0000256" key="7">
    <source>
        <dbReference type="RuleBase" id="RU000538"/>
    </source>
</evidence>
<evidence type="ECO:0000256" key="8">
    <source>
        <dbReference type="SAM" id="MobiDB-lite"/>
    </source>
</evidence>
<dbReference type="eggNOG" id="COG0250">
    <property type="taxonomic scope" value="Bacteria"/>
</dbReference>
<evidence type="ECO:0000256" key="2">
    <source>
        <dbReference type="ARBA" id="ARBA00022814"/>
    </source>
</evidence>
<evidence type="ECO:0000259" key="10">
    <source>
        <dbReference type="SMART" id="SM00739"/>
    </source>
</evidence>
<name>E4L975_9FIRM</name>
<dbReference type="SUPFAM" id="SSF50104">
    <property type="entry name" value="Translation proteins SH3-like domain"/>
    <property type="match status" value="1"/>
</dbReference>
<dbReference type="HAMAP" id="MF_00948">
    <property type="entry name" value="NusG"/>
    <property type="match status" value="1"/>
</dbReference>
<feature type="domain" description="NusG-like N-terminal" evidence="9">
    <location>
        <begin position="35"/>
        <end position="143"/>
    </location>
</feature>
<dbReference type="GO" id="GO:0031564">
    <property type="term" value="P:transcription antitermination"/>
    <property type="evidence" value="ECO:0007669"/>
    <property type="project" value="UniProtKB-UniRule"/>
</dbReference>
<evidence type="ECO:0000259" key="9">
    <source>
        <dbReference type="SMART" id="SM00738"/>
    </source>
</evidence>
<dbReference type="CDD" id="cd09891">
    <property type="entry name" value="NGN_Bact_1"/>
    <property type="match status" value="1"/>
</dbReference>
<keyword evidence="2 5" id="KW-0889">Transcription antitermination</keyword>
<evidence type="ECO:0000256" key="1">
    <source>
        <dbReference type="ARBA" id="ARBA00022472"/>
    </source>
</evidence>
<dbReference type="PRINTS" id="PR00338">
    <property type="entry name" value="NUSGTNSCPFCT"/>
</dbReference>
<dbReference type="SUPFAM" id="SSF82679">
    <property type="entry name" value="N-utilization substance G protein NusG, N-terminal domain"/>
    <property type="match status" value="1"/>
</dbReference>
<dbReference type="InterPro" id="IPR008991">
    <property type="entry name" value="Translation_prot_SH3-like_sf"/>
</dbReference>
<dbReference type="GO" id="GO:0006353">
    <property type="term" value="P:DNA-templated transcription termination"/>
    <property type="evidence" value="ECO:0007669"/>
    <property type="project" value="UniProtKB-UniRule"/>
</dbReference>
<dbReference type="InterPro" id="IPR043425">
    <property type="entry name" value="NusG-like"/>
</dbReference>
<dbReference type="Gene3D" id="2.30.30.30">
    <property type="match status" value="1"/>
</dbReference>
<sequence length="207" mass="23169">MSDTEDKKNKTVQDAEASVNAPTEIGKPKEGTDKDIRWYVIHTYSGYENKVKETLTRKVHSMGMDDTILQIMLPMHNEEEVKDGEKRVVARKVFPGYLLIQMEVNDHSWYVVRNTPGVTGFVGTTTKPIPLSDEEAERIIAGDNKKVSVTTEAKVGDKIRITQGPFAEHSAVVLEVSDDKKLVIADISTFGNTTKIELEAGFFELLR</sequence>
<dbReference type="RefSeq" id="WP_007554717.1">
    <property type="nucleotide sequence ID" value="NZ_AENT01000022.1"/>
</dbReference>
<evidence type="ECO:0000256" key="4">
    <source>
        <dbReference type="ARBA" id="ARBA00023163"/>
    </source>
</evidence>
<dbReference type="GO" id="GO:0005829">
    <property type="term" value="C:cytosol"/>
    <property type="evidence" value="ECO:0007669"/>
    <property type="project" value="TreeGrafter"/>
</dbReference>
<keyword evidence="1 5" id="KW-0806">Transcription termination</keyword>
<evidence type="ECO:0000256" key="5">
    <source>
        <dbReference type="HAMAP-Rule" id="MF_00948"/>
    </source>
</evidence>
<dbReference type="InterPro" id="IPR014722">
    <property type="entry name" value="Rib_uL2_dom2"/>
</dbReference>
<dbReference type="GO" id="GO:0006354">
    <property type="term" value="P:DNA-templated transcription elongation"/>
    <property type="evidence" value="ECO:0007669"/>
    <property type="project" value="UniProtKB-UniRule"/>
</dbReference>
<feature type="domain" description="KOW" evidence="10">
    <location>
        <begin position="152"/>
        <end position="179"/>
    </location>
</feature>
<accession>E4L975</accession>
<dbReference type="PANTHER" id="PTHR30265:SF2">
    <property type="entry name" value="TRANSCRIPTION TERMINATION_ANTITERMINATION PROTEIN NUSG"/>
    <property type="match status" value="1"/>
</dbReference>
<dbReference type="InterPro" id="IPR036735">
    <property type="entry name" value="NGN_dom_sf"/>
</dbReference>
<evidence type="ECO:0000313" key="11">
    <source>
        <dbReference type="EMBL" id="EFR42663.1"/>
    </source>
</evidence>
<reference evidence="11 12" key="1">
    <citation type="submission" date="2010-11" db="EMBL/GenBank/DDBJ databases">
        <authorList>
            <person name="Durkin A.S."/>
            <person name="Madupu R."/>
            <person name="Torralba M."/>
            <person name="Gillis M."/>
            <person name="Methe B."/>
            <person name="Sutton G."/>
            <person name="Nelson K.E."/>
        </authorList>
    </citation>
    <scope>NUCLEOTIDE SEQUENCE [LARGE SCALE GENOMIC DNA]</scope>
    <source>
        <strain evidence="11 12">UPII 345-E</strain>
    </source>
</reference>
<evidence type="ECO:0000313" key="12">
    <source>
        <dbReference type="Proteomes" id="UP000004594"/>
    </source>
</evidence>
<evidence type="ECO:0000256" key="6">
    <source>
        <dbReference type="NCBIfam" id="TIGR00922"/>
    </source>
</evidence>
<comment type="caution">
    <text evidence="11">The sequence shown here is derived from an EMBL/GenBank/DDBJ whole genome shotgun (WGS) entry which is preliminary data.</text>
</comment>
<protein>
    <recommendedName>
        <fullName evidence="5 6">Transcription termination/antitermination protein NusG</fullName>
    </recommendedName>
</protein>
<dbReference type="InterPro" id="IPR047050">
    <property type="entry name" value="NGN"/>
</dbReference>
<keyword evidence="3 5" id="KW-0805">Transcription regulation</keyword>
<feature type="compositionally biased region" description="Basic and acidic residues" evidence="8">
    <location>
        <begin position="1"/>
        <end position="13"/>
    </location>
</feature>
<dbReference type="SMART" id="SM00739">
    <property type="entry name" value="KOW"/>
    <property type="match status" value="1"/>
</dbReference>
<evidence type="ECO:0000256" key="3">
    <source>
        <dbReference type="ARBA" id="ARBA00023015"/>
    </source>
</evidence>
<dbReference type="EMBL" id="AENT01000022">
    <property type="protein sequence ID" value="EFR42663.1"/>
    <property type="molecule type" value="Genomic_DNA"/>
</dbReference>
<proteinExistence type="inferred from homology"/>
<dbReference type="InterPro" id="IPR001062">
    <property type="entry name" value="Transcrpt_antiterm_NusG"/>
</dbReference>
<keyword evidence="4 5" id="KW-0804">Transcription</keyword>
<dbReference type="Proteomes" id="UP000004594">
    <property type="component" value="Unassembled WGS sequence"/>
</dbReference>
<dbReference type="NCBIfam" id="TIGR00922">
    <property type="entry name" value="nusG"/>
    <property type="match status" value="1"/>
</dbReference>
<dbReference type="Pfam" id="PF02357">
    <property type="entry name" value="NusG"/>
    <property type="match status" value="1"/>
</dbReference>
<organism evidence="11 12">
    <name type="scientific">Dialister micraerophilus UPII 345-E</name>
    <dbReference type="NCBI Taxonomy" id="910314"/>
    <lineage>
        <taxon>Bacteria</taxon>
        <taxon>Bacillati</taxon>
        <taxon>Bacillota</taxon>
        <taxon>Negativicutes</taxon>
        <taxon>Veillonellales</taxon>
        <taxon>Veillonellaceae</taxon>
        <taxon>Dialister</taxon>
    </lineage>
</organism>